<gene>
    <name evidence="4" type="ORF">DSL99_768</name>
</gene>
<keyword evidence="1" id="KW-0812">Transmembrane</keyword>
<protein>
    <submittedName>
        <fullName evidence="4">FecR family protein</fullName>
    </submittedName>
</protein>
<dbReference type="EMBL" id="QOVL01000003">
    <property type="protein sequence ID" value="RXG32445.1"/>
    <property type="molecule type" value="Genomic_DNA"/>
</dbReference>
<comment type="caution">
    <text evidence="4">The sequence shown here is derived from an EMBL/GenBank/DDBJ whole genome shotgun (WGS) entry which is preliminary data.</text>
</comment>
<evidence type="ECO:0000259" key="2">
    <source>
        <dbReference type="Pfam" id="PF04773"/>
    </source>
</evidence>
<dbReference type="InterPro" id="IPR012373">
    <property type="entry name" value="Ferrdict_sens_TM"/>
</dbReference>
<feature type="domain" description="FecR protein" evidence="2">
    <location>
        <begin position="89"/>
        <end position="175"/>
    </location>
</feature>
<evidence type="ECO:0000256" key="1">
    <source>
        <dbReference type="SAM" id="Phobius"/>
    </source>
</evidence>
<organism evidence="4 5">
    <name type="scientific">Leeuwenhoekiella marinoflava</name>
    <dbReference type="NCBI Taxonomy" id="988"/>
    <lineage>
        <taxon>Bacteria</taxon>
        <taxon>Pseudomonadati</taxon>
        <taxon>Bacteroidota</taxon>
        <taxon>Flavobacteriia</taxon>
        <taxon>Flavobacteriales</taxon>
        <taxon>Flavobacteriaceae</taxon>
        <taxon>Leeuwenhoekiella</taxon>
    </lineage>
</organism>
<dbReference type="PIRSF" id="PIRSF018266">
    <property type="entry name" value="FecR"/>
    <property type="match status" value="1"/>
</dbReference>
<dbReference type="Pfam" id="PF16344">
    <property type="entry name" value="FecR_C"/>
    <property type="match status" value="1"/>
</dbReference>
<evidence type="ECO:0000313" key="5">
    <source>
        <dbReference type="Proteomes" id="UP000290608"/>
    </source>
</evidence>
<dbReference type="PANTHER" id="PTHR30273:SF2">
    <property type="entry name" value="PROTEIN FECR"/>
    <property type="match status" value="1"/>
</dbReference>
<dbReference type="InterPro" id="IPR006860">
    <property type="entry name" value="FecR"/>
</dbReference>
<keyword evidence="1" id="KW-0472">Membrane</keyword>
<evidence type="ECO:0000259" key="3">
    <source>
        <dbReference type="Pfam" id="PF16344"/>
    </source>
</evidence>
<dbReference type="PANTHER" id="PTHR30273">
    <property type="entry name" value="PERIPLASMIC SIGNAL SENSOR AND SIGMA FACTOR ACTIVATOR FECR-RELATED"/>
    <property type="match status" value="1"/>
</dbReference>
<dbReference type="RefSeq" id="WP_073097512.1">
    <property type="nucleotide sequence ID" value="NZ_QOVL01000003.1"/>
</dbReference>
<dbReference type="Gene3D" id="3.55.50.30">
    <property type="match status" value="1"/>
</dbReference>
<dbReference type="GO" id="GO:0016989">
    <property type="term" value="F:sigma factor antagonist activity"/>
    <property type="evidence" value="ECO:0007669"/>
    <property type="project" value="TreeGrafter"/>
</dbReference>
<dbReference type="STRING" id="1122159.SAMN02745246_00907"/>
<sequence length="280" mass="32638">MDDKEIEKKLQDAWEETSKIQPKDKVEKSWQDFSSRTFNRKKKPIKPWHYAAAAVLVTFLSIGGLRMYNNSSFESSIASNINIIENPGNQNKTVYLPDGSLVELEPNSQLEFSDNFKKNRKVRVKGEAFFRVEKDKDHPFQVSCKTTTTTVLGTEFTVKEEISNSVSVQLYEGSIQLNVKDSINNWILSPGEKFVYNTNQLTITAFERFKDFNKKPLKEVINYIQTNYNYKITFPQELLQKQVTIRIRKKETLSNITQILSEIYNLNSYRDENIKEITFK</sequence>
<name>A0A4Q0PRD0_9FLAO</name>
<keyword evidence="1" id="KW-1133">Transmembrane helix</keyword>
<dbReference type="InterPro" id="IPR032508">
    <property type="entry name" value="FecR_C"/>
</dbReference>
<reference evidence="4 5" key="1">
    <citation type="submission" date="2018-07" db="EMBL/GenBank/DDBJ databases">
        <title>Leeuwenhoekiella genomics.</title>
        <authorList>
            <person name="Tahon G."/>
            <person name="Willems A."/>
        </authorList>
    </citation>
    <scope>NUCLEOTIDE SEQUENCE [LARGE SCALE GENOMIC DNA]</scope>
    <source>
        <strain evidence="4 5">LMG 1345</strain>
    </source>
</reference>
<dbReference type="Proteomes" id="UP000290608">
    <property type="component" value="Unassembled WGS sequence"/>
</dbReference>
<feature type="transmembrane region" description="Helical" evidence="1">
    <location>
        <begin position="48"/>
        <end position="68"/>
    </location>
</feature>
<dbReference type="AlphaFoldDB" id="A0A4Q0PRD0"/>
<feature type="domain" description="Protein FecR C-terminal" evidence="3">
    <location>
        <begin position="212"/>
        <end position="273"/>
    </location>
</feature>
<dbReference type="Pfam" id="PF04773">
    <property type="entry name" value="FecR"/>
    <property type="match status" value="1"/>
</dbReference>
<evidence type="ECO:0000313" key="4">
    <source>
        <dbReference type="EMBL" id="RXG32445.1"/>
    </source>
</evidence>
<proteinExistence type="predicted"/>
<accession>A0A4Q0PRD0</accession>
<dbReference type="Gene3D" id="2.60.120.1440">
    <property type="match status" value="1"/>
</dbReference>